<evidence type="ECO:0000313" key="2">
    <source>
        <dbReference type="Proteomes" id="UP001219934"/>
    </source>
</evidence>
<reference evidence="1" key="1">
    <citation type="submission" date="2022-11" db="EMBL/GenBank/DDBJ databases">
        <title>Chromosome-level genome of Pogonophryne albipinna.</title>
        <authorList>
            <person name="Jo E."/>
        </authorList>
    </citation>
    <scope>NUCLEOTIDE SEQUENCE</scope>
    <source>
        <strain evidence="1">SGF0006</strain>
        <tissue evidence="1">Muscle</tissue>
    </source>
</reference>
<evidence type="ECO:0000313" key="1">
    <source>
        <dbReference type="EMBL" id="KAJ4946869.1"/>
    </source>
</evidence>
<feature type="non-terminal residue" evidence="1">
    <location>
        <position position="1"/>
    </location>
</feature>
<proteinExistence type="predicted"/>
<dbReference type="EMBL" id="JAPTMU010000002">
    <property type="protein sequence ID" value="KAJ4946869.1"/>
    <property type="molecule type" value="Genomic_DNA"/>
</dbReference>
<feature type="non-terminal residue" evidence="1">
    <location>
        <position position="98"/>
    </location>
</feature>
<name>A0AAD6BQ30_9TELE</name>
<comment type="caution">
    <text evidence="1">The sequence shown here is derived from an EMBL/GenBank/DDBJ whole genome shotgun (WGS) entry which is preliminary data.</text>
</comment>
<keyword evidence="2" id="KW-1185">Reference proteome</keyword>
<protein>
    <submittedName>
        <fullName evidence="1">Uncharacterized protein</fullName>
    </submittedName>
</protein>
<gene>
    <name evidence="1" type="ORF">JOQ06_008912</name>
</gene>
<accession>A0AAD6BQ30</accession>
<dbReference type="Proteomes" id="UP001219934">
    <property type="component" value="Unassembled WGS sequence"/>
</dbReference>
<sequence>SILFTGRQSLLEAVTPMAICITESARHKSDTGERAFKCLLLSPGTLGIFSIKNDISTSGGLLTGEMFPEELNERFHAAATHCFLHSPRSKGVKRKRPT</sequence>
<dbReference type="AlphaFoldDB" id="A0AAD6BQ30"/>
<organism evidence="1 2">
    <name type="scientific">Pogonophryne albipinna</name>
    <dbReference type="NCBI Taxonomy" id="1090488"/>
    <lineage>
        <taxon>Eukaryota</taxon>
        <taxon>Metazoa</taxon>
        <taxon>Chordata</taxon>
        <taxon>Craniata</taxon>
        <taxon>Vertebrata</taxon>
        <taxon>Euteleostomi</taxon>
        <taxon>Actinopterygii</taxon>
        <taxon>Neopterygii</taxon>
        <taxon>Teleostei</taxon>
        <taxon>Neoteleostei</taxon>
        <taxon>Acanthomorphata</taxon>
        <taxon>Eupercaria</taxon>
        <taxon>Perciformes</taxon>
        <taxon>Notothenioidei</taxon>
        <taxon>Pogonophryne</taxon>
    </lineage>
</organism>